<evidence type="ECO:0000256" key="3">
    <source>
        <dbReference type="ARBA" id="ARBA00020129"/>
    </source>
</evidence>
<dbReference type="OrthoDB" id="350535at2"/>
<dbReference type="Pfam" id="PF07972">
    <property type="entry name" value="Flavodoxin_NdrI"/>
    <property type="match status" value="1"/>
</dbReference>
<evidence type="ECO:0000256" key="1">
    <source>
        <dbReference type="ARBA" id="ARBA00003999"/>
    </source>
</evidence>
<evidence type="ECO:0000256" key="2">
    <source>
        <dbReference type="ARBA" id="ARBA00009942"/>
    </source>
</evidence>
<dbReference type="HOGENOM" id="CLU_114845_0_0_11"/>
<dbReference type="PANTHER" id="PTHR37297">
    <property type="entry name" value="PROTEIN NRDI"/>
    <property type="match status" value="1"/>
</dbReference>
<dbReference type="KEGG" id="ccj:UL81_09275"/>
<evidence type="ECO:0000313" key="5">
    <source>
        <dbReference type="EMBL" id="AKE39799.1"/>
    </source>
</evidence>
<dbReference type="Proteomes" id="UP000033566">
    <property type="component" value="Chromosome"/>
</dbReference>
<protein>
    <recommendedName>
        <fullName evidence="3 4">Protein NrdI</fullName>
    </recommendedName>
</protein>
<reference evidence="5 6" key="1">
    <citation type="journal article" date="2015" name="Genome Announc.">
        <title>Complete Genome Sequence of Corynebacterium camporealensis DSM 44610, Isolated from the Milk of a Manchega Sheep with Subclinical Mastitis.</title>
        <authorList>
            <person name="Ruckert C."/>
            <person name="Albersmeier A."/>
            <person name="Winkler A."/>
            <person name="Tauch A."/>
        </authorList>
    </citation>
    <scope>NUCLEOTIDE SEQUENCE [LARGE SCALE GENOMIC DNA]</scope>
    <source>
        <strain evidence="5 6">DSM 44610</strain>
    </source>
</reference>
<accession>A0A0F6TC77</accession>
<dbReference type="PIRSF" id="PIRSF005087">
    <property type="entry name" value="NrdI"/>
    <property type="match status" value="1"/>
</dbReference>
<dbReference type="SUPFAM" id="SSF52218">
    <property type="entry name" value="Flavoproteins"/>
    <property type="match status" value="1"/>
</dbReference>
<dbReference type="EMBL" id="CP011311">
    <property type="protein sequence ID" value="AKE39799.1"/>
    <property type="molecule type" value="Genomic_DNA"/>
</dbReference>
<comment type="function">
    <text evidence="1 4">Probably involved in ribonucleotide reductase function.</text>
</comment>
<dbReference type="InterPro" id="IPR020852">
    <property type="entry name" value="RNR_Ib_NrdI_bac"/>
</dbReference>
<gene>
    <name evidence="4 5" type="primary">nrdI</name>
    <name evidence="5" type="ORF">UL81_09275</name>
</gene>
<name>A0A0F6TC77_9CORY</name>
<comment type="similarity">
    <text evidence="2 4">Belongs to the NrdI family.</text>
</comment>
<dbReference type="NCBIfam" id="TIGR00333">
    <property type="entry name" value="nrdI"/>
    <property type="match status" value="1"/>
</dbReference>
<dbReference type="HAMAP" id="MF_00128">
    <property type="entry name" value="NrdI"/>
    <property type="match status" value="1"/>
</dbReference>
<dbReference type="STRING" id="161896.UL81_09275"/>
<dbReference type="Gene3D" id="3.40.50.360">
    <property type="match status" value="1"/>
</dbReference>
<proteinExistence type="inferred from homology"/>
<dbReference type="AlphaFoldDB" id="A0A0F6TC77"/>
<evidence type="ECO:0000313" key="6">
    <source>
        <dbReference type="Proteomes" id="UP000033566"/>
    </source>
</evidence>
<keyword evidence="6" id="KW-1185">Reference proteome</keyword>
<evidence type="ECO:0000256" key="4">
    <source>
        <dbReference type="HAMAP-Rule" id="MF_00128"/>
    </source>
</evidence>
<dbReference type="PANTHER" id="PTHR37297:SF1">
    <property type="entry name" value="PROTEIN NRDI"/>
    <property type="match status" value="1"/>
</dbReference>
<dbReference type="InterPro" id="IPR029039">
    <property type="entry name" value="Flavoprotein-like_sf"/>
</dbReference>
<dbReference type="RefSeq" id="WP_035107236.1">
    <property type="nucleotide sequence ID" value="NZ_CP011311.1"/>
</dbReference>
<dbReference type="PATRIC" id="fig|161896.4.peg.1815"/>
<dbReference type="GO" id="GO:0010181">
    <property type="term" value="F:FMN binding"/>
    <property type="evidence" value="ECO:0007669"/>
    <property type="project" value="InterPro"/>
</dbReference>
<organism evidence="5 6">
    <name type="scientific">Corynebacterium camporealensis</name>
    <dbReference type="NCBI Taxonomy" id="161896"/>
    <lineage>
        <taxon>Bacteria</taxon>
        <taxon>Bacillati</taxon>
        <taxon>Actinomycetota</taxon>
        <taxon>Actinomycetes</taxon>
        <taxon>Mycobacteriales</taxon>
        <taxon>Corynebacteriaceae</taxon>
        <taxon>Corynebacterium</taxon>
    </lineage>
</organism>
<sequence>MLVVYFSSTTENTHRFVEKLGFPSARIPLHRNDAPLKVNEPYVLVCPTYGGGASINHQNSKPVPKQVIRFLNDEHNRSFIRAVVAGGNSNFGTDFGLAGDVIAAKCKVPYVYRFELLGNDEDVQILRQGLLDNATALGLDQAA</sequence>
<dbReference type="InterPro" id="IPR004465">
    <property type="entry name" value="RNR_NrdI"/>
</dbReference>